<proteinExistence type="predicted"/>
<dbReference type="InterPro" id="IPR056531">
    <property type="entry name" value="HVO_A0563_N"/>
</dbReference>
<feature type="domain" description="HVO-A0563 N-terminal" evidence="4">
    <location>
        <begin position="3"/>
        <end position="156"/>
    </location>
</feature>
<dbReference type="GeneID" id="55596509"/>
<evidence type="ECO:0000256" key="2">
    <source>
        <dbReference type="ARBA" id="ARBA00023163"/>
    </source>
</evidence>
<evidence type="ECO:0000313" key="5">
    <source>
        <dbReference type="EMBL" id="QKG94351.1"/>
    </source>
</evidence>
<organism evidence="5 6">
    <name type="scientific">Halorubrum salinarum</name>
    <dbReference type="NCBI Taxonomy" id="2739057"/>
    <lineage>
        <taxon>Archaea</taxon>
        <taxon>Methanobacteriati</taxon>
        <taxon>Methanobacteriota</taxon>
        <taxon>Stenosarchaea group</taxon>
        <taxon>Halobacteria</taxon>
        <taxon>Halobacteriales</taxon>
        <taxon>Haloferacaceae</taxon>
        <taxon>Halorubrum</taxon>
    </lineage>
</organism>
<feature type="domain" description="HTH bat-type" evidence="3">
    <location>
        <begin position="166"/>
        <end position="217"/>
    </location>
</feature>
<dbReference type="AlphaFoldDB" id="A0A7D4BFF3"/>
<dbReference type="PANTHER" id="PTHR34236:SF1">
    <property type="entry name" value="DIMETHYL SULFOXIDE REDUCTASE TRANSCRIPTIONAL ACTIVATOR"/>
    <property type="match status" value="1"/>
</dbReference>
<keyword evidence="2" id="KW-0804">Transcription</keyword>
<keyword evidence="1" id="KW-0805">Transcription regulation</keyword>
<keyword evidence="6" id="KW-1185">Reference proteome</keyword>
<reference evidence="5 6" key="1">
    <citation type="submission" date="2020-05" db="EMBL/GenBank/DDBJ databases">
        <title>Halorubrum RHB-C sp.nov., an extremely halophilic archaeon isolated from solar salt farm.</title>
        <authorList>
            <person name="Ho H."/>
            <person name="Danganan R.E."/>
            <person name="Dedeles G.R."/>
            <person name="Kim S.-G."/>
        </authorList>
    </citation>
    <scope>NUCLEOTIDE SEQUENCE [LARGE SCALE GENOMIC DNA]</scope>
    <source>
        <strain evidence="5 6">RHB-C</strain>
        <plasmid evidence="6">phar01</plasmid>
    </source>
</reference>
<name>A0A7D4BFF3_9EURY</name>
<accession>A0A7D4BFF3</accession>
<dbReference type="Pfam" id="PF04967">
    <property type="entry name" value="HTH_10"/>
    <property type="match status" value="1"/>
</dbReference>
<dbReference type="KEGG" id="hsai:HPS36_15865"/>
<keyword evidence="5" id="KW-0614">Plasmid</keyword>
<dbReference type="PANTHER" id="PTHR34236">
    <property type="entry name" value="DIMETHYL SULFOXIDE REDUCTASE TRANSCRIPTIONAL ACTIVATOR"/>
    <property type="match status" value="1"/>
</dbReference>
<dbReference type="Pfam" id="PF24280">
    <property type="entry name" value="HVO_A0563_N"/>
    <property type="match status" value="1"/>
</dbReference>
<dbReference type="InterPro" id="IPR007050">
    <property type="entry name" value="HTH_bacterioopsin"/>
</dbReference>
<evidence type="ECO:0000313" key="6">
    <source>
        <dbReference type="Proteomes" id="UP000505020"/>
    </source>
</evidence>
<dbReference type="EMBL" id="CP053942">
    <property type="protein sequence ID" value="QKG94351.1"/>
    <property type="molecule type" value="Genomic_DNA"/>
</dbReference>
<gene>
    <name evidence="5" type="ORF">HPS36_15865</name>
</gene>
<dbReference type="Proteomes" id="UP000505020">
    <property type="component" value="Plasmid pHAR01"/>
</dbReference>
<evidence type="ECO:0000259" key="4">
    <source>
        <dbReference type="Pfam" id="PF24280"/>
    </source>
</evidence>
<sequence length="231" mass="26551">MYEATFHIRGGLLYEEATRNRDVSIKLWCNNHCDLLQVQGDVTDEIRDEIAKTVGIKHSSHGQPEIKETVAGNGEEIIITSECLRPHTENNIESYLAKHDCLLLPPLRYERGGKVVRVVTLDPENMTRFYQDIQESFRVEVQSKRRIDSISQDQPILSVGSLVAGLSKRQEEAILLAWEAGYYEIPRETTTKELAGRMDIDRRTFEEHLRLAEHKFIGTLVERVLNGRKYS</sequence>
<evidence type="ECO:0000259" key="3">
    <source>
        <dbReference type="Pfam" id="PF04967"/>
    </source>
</evidence>
<evidence type="ECO:0000256" key="1">
    <source>
        <dbReference type="ARBA" id="ARBA00023015"/>
    </source>
</evidence>
<geneLocation type="plasmid" evidence="6">
    <name>phar01</name>
</geneLocation>
<dbReference type="RefSeq" id="WP_173230935.1">
    <property type="nucleotide sequence ID" value="NZ_CP053942.1"/>
</dbReference>
<protein>
    <submittedName>
        <fullName evidence="5">Helix-turn-helix domain-containing protein</fullName>
    </submittedName>
</protein>